<keyword evidence="2" id="KW-1133">Transmembrane helix</keyword>
<dbReference type="EMBL" id="KZ084118">
    <property type="protein sequence ID" value="OSD00493.1"/>
    <property type="molecule type" value="Genomic_DNA"/>
</dbReference>
<feature type="transmembrane region" description="Helical" evidence="2">
    <location>
        <begin position="55"/>
        <end position="81"/>
    </location>
</feature>
<keyword evidence="2" id="KW-0812">Transmembrane</keyword>
<organism evidence="3 4">
    <name type="scientific">Trametes coccinea (strain BRFM310)</name>
    <name type="common">Pycnoporus coccineus</name>
    <dbReference type="NCBI Taxonomy" id="1353009"/>
    <lineage>
        <taxon>Eukaryota</taxon>
        <taxon>Fungi</taxon>
        <taxon>Dikarya</taxon>
        <taxon>Basidiomycota</taxon>
        <taxon>Agaricomycotina</taxon>
        <taxon>Agaricomycetes</taxon>
        <taxon>Polyporales</taxon>
        <taxon>Polyporaceae</taxon>
        <taxon>Trametes</taxon>
    </lineage>
</organism>
<proteinExistence type="predicted"/>
<dbReference type="Proteomes" id="UP000193067">
    <property type="component" value="Unassembled WGS sequence"/>
</dbReference>
<feature type="transmembrane region" description="Helical" evidence="2">
    <location>
        <begin position="161"/>
        <end position="181"/>
    </location>
</feature>
<evidence type="ECO:0000313" key="3">
    <source>
        <dbReference type="EMBL" id="OSD00493.1"/>
    </source>
</evidence>
<evidence type="ECO:0000256" key="2">
    <source>
        <dbReference type="SAM" id="Phobius"/>
    </source>
</evidence>
<gene>
    <name evidence="3" type="ORF">PYCCODRAFT_686271</name>
</gene>
<name>A0A1Y2IIY4_TRAC3</name>
<accession>A0A1Y2IIY4</accession>
<dbReference type="AlphaFoldDB" id="A0A1Y2IIY4"/>
<evidence type="ECO:0000313" key="4">
    <source>
        <dbReference type="Proteomes" id="UP000193067"/>
    </source>
</evidence>
<protein>
    <submittedName>
        <fullName evidence="3">Uncharacterized protein</fullName>
    </submittedName>
</protein>
<keyword evidence="2" id="KW-0472">Membrane</keyword>
<sequence length="193" mass="21054">MARNGKAWGDDAGSQGCEIVERLSQPARPHSAMPSSHASPVWAYRRPLQTRASAVSSLALALVLILQSSFAFGGLCCWYAIPQPPVAADSSLPRSRARWDTQAGGRESSKGGRRGPRMDRMAQIRDREGNVPGERFGTGRAPLRRLQVHLYLLYPPPTSRLPLSVPAPVSTSLTLVLLLLLAPPRRVPCMYCM</sequence>
<keyword evidence="4" id="KW-1185">Reference proteome</keyword>
<evidence type="ECO:0000256" key="1">
    <source>
        <dbReference type="SAM" id="MobiDB-lite"/>
    </source>
</evidence>
<reference evidence="3 4" key="1">
    <citation type="journal article" date="2015" name="Biotechnol. Biofuels">
        <title>Enhanced degradation of softwood versus hardwood by the white-rot fungus Pycnoporus coccineus.</title>
        <authorList>
            <person name="Couturier M."/>
            <person name="Navarro D."/>
            <person name="Chevret D."/>
            <person name="Henrissat B."/>
            <person name="Piumi F."/>
            <person name="Ruiz-Duenas F.J."/>
            <person name="Martinez A.T."/>
            <person name="Grigoriev I.V."/>
            <person name="Riley R."/>
            <person name="Lipzen A."/>
            <person name="Berrin J.G."/>
            <person name="Master E.R."/>
            <person name="Rosso M.N."/>
        </authorList>
    </citation>
    <scope>NUCLEOTIDE SEQUENCE [LARGE SCALE GENOMIC DNA]</scope>
    <source>
        <strain evidence="3 4">BRFM310</strain>
    </source>
</reference>
<feature type="region of interest" description="Disordered" evidence="1">
    <location>
        <begin position="88"/>
        <end position="117"/>
    </location>
</feature>